<dbReference type="Proteomes" id="UP000887013">
    <property type="component" value="Unassembled WGS sequence"/>
</dbReference>
<proteinExistence type="predicted"/>
<dbReference type="OrthoDB" id="6413908at2759"/>
<comment type="caution">
    <text evidence="1">The sequence shown here is derived from an EMBL/GenBank/DDBJ whole genome shotgun (WGS) entry which is preliminary data.</text>
</comment>
<name>A0A8X6U8K7_NEPPI</name>
<dbReference type="EMBL" id="BMAW01027736">
    <property type="protein sequence ID" value="GFU03755.1"/>
    <property type="molecule type" value="Genomic_DNA"/>
</dbReference>
<dbReference type="AlphaFoldDB" id="A0A8X6U8K7"/>
<organism evidence="1 2">
    <name type="scientific">Nephila pilipes</name>
    <name type="common">Giant wood spider</name>
    <name type="synonym">Nephila maculata</name>
    <dbReference type="NCBI Taxonomy" id="299642"/>
    <lineage>
        <taxon>Eukaryota</taxon>
        <taxon>Metazoa</taxon>
        <taxon>Ecdysozoa</taxon>
        <taxon>Arthropoda</taxon>
        <taxon>Chelicerata</taxon>
        <taxon>Arachnida</taxon>
        <taxon>Araneae</taxon>
        <taxon>Araneomorphae</taxon>
        <taxon>Entelegynae</taxon>
        <taxon>Araneoidea</taxon>
        <taxon>Nephilidae</taxon>
        <taxon>Nephila</taxon>
    </lineage>
</organism>
<gene>
    <name evidence="1" type="ORF">NPIL_78921</name>
</gene>
<accession>A0A8X6U8K7</accession>
<keyword evidence="2" id="KW-1185">Reference proteome</keyword>
<protein>
    <submittedName>
        <fullName evidence="1">Uncharacterized protein</fullName>
    </submittedName>
</protein>
<reference evidence="1" key="1">
    <citation type="submission" date="2020-08" db="EMBL/GenBank/DDBJ databases">
        <title>Multicomponent nature underlies the extraordinary mechanical properties of spider dragline silk.</title>
        <authorList>
            <person name="Kono N."/>
            <person name="Nakamura H."/>
            <person name="Mori M."/>
            <person name="Yoshida Y."/>
            <person name="Ohtoshi R."/>
            <person name="Malay A.D."/>
            <person name="Moran D.A.P."/>
            <person name="Tomita M."/>
            <person name="Numata K."/>
            <person name="Arakawa K."/>
        </authorList>
    </citation>
    <scope>NUCLEOTIDE SEQUENCE</scope>
</reference>
<sequence>MLRAYSPQHLLRVEGLKPSLTAPYLGPLEVLSRTDQHLTVKRNDRTTTINNDRLNPAFLLNNINSAKEPFLSLKRNNPVVHAHRLDSNVPVSTTTRSGRKVRFNPKFL</sequence>
<evidence type="ECO:0000313" key="1">
    <source>
        <dbReference type="EMBL" id="GFU03755.1"/>
    </source>
</evidence>
<evidence type="ECO:0000313" key="2">
    <source>
        <dbReference type="Proteomes" id="UP000887013"/>
    </source>
</evidence>